<feature type="transmembrane region" description="Helical" evidence="1">
    <location>
        <begin position="34"/>
        <end position="52"/>
    </location>
</feature>
<proteinExistence type="predicted"/>
<dbReference type="InterPro" id="IPR036890">
    <property type="entry name" value="HATPase_C_sf"/>
</dbReference>
<evidence type="ECO:0000313" key="4">
    <source>
        <dbReference type="Proteomes" id="UP000440713"/>
    </source>
</evidence>
<dbReference type="CDD" id="cd16935">
    <property type="entry name" value="HATPase_AgrC-ComD-like"/>
    <property type="match status" value="1"/>
</dbReference>
<dbReference type="InterPro" id="IPR032834">
    <property type="entry name" value="NatK-like_C"/>
</dbReference>
<dbReference type="SUPFAM" id="SSF55874">
    <property type="entry name" value="ATPase domain of HSP90 chaperone/DNA topoisomerase II/histidine kinase"/>
    <property type="match status" value="1"/>
</dbReference>
<feature type="transmembrane region" description="Helical" evidence="1">
    <location>
        <begin position="225"/>
        <end position="245"/>
    </location>
</feature>
<dbReference type="AlphaFoldDB" id="A0A6N7XI53"/>
<dbReference type="PANTHER" id="PTHR40448">
    <property type="entry name" value="TWO-COMPONENT SENSOR HISTIDINE KINASE"/>
    <property type="match status" value="1"/>
</dbReference>
<dbReference type="GO" id="GO:0042802">
    <property type="term" value="F:identical protein binding"/>
    <property type="evidence" value="ECO:0007669"/>
    <property type="project" value="TreeGrafter"/>
</dbReference>
<evidence type="ECO:0000256" key="1">
    <source>
        <dbReference type="SAM" id="Phobius"/>
    </source>
</evidence>
<evidence type="ECO:0000313" key="3">
    <source>
        <dbReference type="EMBL" id="MST63084.1"/>
    </source>
</evidence>
<feature type="domain" description="Sensor histidine kinase NatK-like C-terminal" evidence="2">
    <location>
        <begin position="363"/>
        <end position="463"/>
    </location>
</feature>
<keyword evidence="1" id="KW-1133">Transmembrane helix</keyword>
<gene>
    <name evidence="3" type="ORF">FYJ71_09070</name>
</gene>
<evidence type="ECO:0000259" key="2">
    <source>
        <dbReference type="Pfam" id="PF14501"/>
    </source>
</evidence>
<keyword evidence="4" id="KW-1185">Reference proteome</keyword>
<comment type="caution">
    <text evidence="3">The sequence shown here is derived from an EMBL/GenBank/DDBJ whole genome shotgun (WGS) entry which is preliminary data.</text>
</comment>
<feature type="transmembrane region" description="Helical" evidence="1">
    <location>
        <begin position="114"/>
        <end position="134"/>
    </location>
</feature>
<dbReference type="PANTHER" id="PTHR40448:SF1">
    <property type="entry name" value="TWO-COMPONENT SENSOR HISTIDINE KINASE"/>
    <property type="match status" value="1"/>
</dbReference>
<feature type="transmembrane region" description="Helical" evidence="1">
    <location>
        <begin position="196"/>
        <end position="213"/>
    </location>
</feature>
<feature type="transmembrane region" description="Helical" evidence="1">
    <location>
        <begin position="64"/>
        <end position="85"/>
    </location>
</feature>
<dbReference type="Proteomes" id="UP000440713">
    <property type="component" value="Unassembled WGS sequence"/>
</dbReference>
<keyword evidence="1" id="KW-0472">Membrane</keyword>
<feature type="transmembrane region" description="Helical" evidence="1">
    <location>
        <begin position="154"/>
        <end position="175"/>
    </location>
</feature>
<dbReference type="Pfam" id="PF14501">
    <property type="entry name" value="HATPase_c_5"/>
    <property type="match status" value="1"/>
</dbReference>
<accession>A0A6N7XI53</accession>
<sequence>MKRRRRRKNMDNIRFLVSLQNNSMPIYVQVIKTFSVELISIAILMMFFLVSIKERIIVSRAELVKKSIITIILLFVDIYACGIFVRPPYQNLLTVVISIIIFVVMYKKAVDLGFYPFIFLVFSCTLIYGFSFLFKRVLDVFLHPKSDIFVTKSMDVHGSGIFFEILMLAVLHFSLKGYLKDFMYEFRDKRVWKMMTLYPAIVTLISFIVVPYYNSYMWIGRSMLIYIISLLVLFIVTVIIYCLYYDIARYVKNSRETEERNIMLKIQTEQYNNLNELIMNNRRMKHDFRHHLIVINELIEEKRYEELKKYVIKYIDSMPTAIREFTSCLPLNAILTHYENNFVENNIICKFKIDFDSDILVEEMDLCVLIGNLLENSLLASLDMPINDRCIEIILTKRTSNIIVVRVSNKFNNIIIKRGEEFVSTRHEEAAFGLKSVKDIVNKYNGRIEIKHDKPNFIVSIVLIK</sequence>
<protein>
    <submittedName>
        <fullName evidence="3">GHKL domain-containing protein</fullName>
    </submittedName>
</protein>
<dbReference type="EMBL" id="VUNE01000005">
    <property type="protein sequence ID" value="MST63084.1"/>
    <property type="molecule type" value="Genomic_DNA"/>
</dbReference>
<keyword evidence="1" id="KW-0812">Transmembrane</keyword>
<name>A0A6N7XI53_9FIRM</name>
<reference evidence="3 4" key="1">
    <citation type="submission" date="2019-08" db="EMBL/GenBank/DDBJ databases">
        <title>In-depth cultivation of the pig gut microbiome towards novel bacterial diversity and tailored functional studies.</title>
        <authorList>
            <person name="Wylensek D."/>
            <person name="Hitch T.C.A."/>
            <person name="Clavel T."/>
        </authorList>
    </citation>
    <scope>NUCLEOTIDE SEQUENCE [LARGE SCALE GENOMIC DNA]</scope>
    <source>
        <strain evidence="3 4">WCA-SAB-591-4A-A</strain>
    </source>
</reference>
<organism evidence="3 4">
    <name type="scientific">Peptostreptococcus porci</name>
    <dbReference type="NCBI Taxonomy" id="2652282"/>
    <lineage>
        <taxon>Bacteria</taxon>
        <taxon>Bacillati</taxon>
        <taxon>Bacillota</taxon>
        <taxon>Clostridia</taxon>
        <taxon>Peptostreptococcales</taxon>
        <taxon>Peptostreptococcaceae</taxon>
        <taxon>Peptostreptococcus</taxon>
    </lineage>
</organism>
<dbReference type="Gene3D" id="3.30.565.10">
    <property type="entry name" value="Histidine kinase-like ATPase, C-terminal domain"/>
    <property type="match status" value="1"/>
</dbReference>